<dbReference type="Pfam" id="PF05063">
    <property type="entry name" value="MT-A70"/>
    <property type="match status" value="1"/>
</dbReference>
<dbReference type="GO" id="GO:0005634">
    <property type="term" value="C:nucleus"/>
    <property type="evidence" value="ECO:0007669"/>
    <property type="project" value="UniProtKB-SubCell"/>
</dbReference>
<evidence type="ECO:0000256" key="2">
    <source>
        <dbReference type="ARBA" id="ARBA00023242"/>
    </source>
</evidence>
<evidence type="ECO:0000256" key="4">
    <source>
        <dbReference type="SAM" id="MobiDB-lite"/>
    </source>
</evidence>
<feature type="compositionally biased region" description="Low complexity" evidence="4">
    <location>
        <begin position="551"/>
        <end position="566"/>
    </location>
</feature>
<name>A0AAF0YA70_9TREE</name>
<dbReference type="SUPFAM" id="SSF53335">
    <property type="entry name" value="S-adenosyl-L-methionine-dependent methyltransferases"/>
    <property type="match status" value="1"/>
</dbReference>
<evidence type="ECO:0000313" key="5">
    <source>
        <dbReference type="EMBL" id="WOO80641.1"/>
    </source>
</evidence>
<evidence type="ECO:0000313" key="6">
    <source>
        <dbReference type="Proteomes" id="UP000827549"/>
    </source>
</evidence>
<evidence type="ECO:0000256" key="1">
    <source>
        <dbReference type="ARBA" id="ARBA00004123"/>
    </source>
</evidence>
<gene>
    <name evidence="5" type="primary">mettl14</name>
    <name evidence="5" type="ORF">LOC62_03G004166</name>
</gene>
<organism evidence="5 6">
    <name type="scientific">Vanrija pseudolonga</name>
    <dbReference type="NCBI Taxonomy" id="143232"/>
    <lineage>
        <taxon>Eukaryota</taxon>
        <taxon>Fungi</taxon>
        <taxon>Dikarya</taxon>
        <taxon>Basidiomycota</taxon>
        <taxon>Agaricomycotina</taxon>
        <taxon>Tremellomycetes</taxon>
        <taxon>Trichosporonales</taxon>
        <taxon>Trichosporonaceae</taxon>
        <taxon>Vanrija</taxon>
    </lineage>
</organism>
<dbReference type="AlphaFoldDB" id="A0AAF0YA70"/>
<dbReference type="InterPro" id="IPR045123">
    <property type="entry name" value="METTL14-like"/>
</dbReference>
<comment type="subcellular location">
    <subcellularLocation>
        <location evidence="1">Nucleus</location>
    </subcellularLocation>
</comment>
<dbReference type="InterPro" id="IPR029063">
    <property type="entry name" value="SAM-dependent_MTases_sf"/>
</dbReference>
<feature type="compositionally biased region" description="Basic residues" evidence="4">
    <location>
        <begin position="365"/>
        <end position="374"/>
    </location>
</feature>
<dbReference type="Proteomes" id="UP000827549">
    <property type="component" value="Chromosome 3"/>
</dbReference>
<reference evidence="5" key="1">
    <citation type="submission" date="2023-10" db="EMBL/GenBank/DDBJ databases">
        <authorList>
            <person name="Noh H."/>
        </authorList>
    </citation>
    <scope>NUCLEOTIDE SEQUENCE</scope>
    <source>
        <strain evidence="5">DUCC4014</strain>
    </source>
</reference>
<dbReference type="GO" id="GO:0003729">
    <property type="term" value="F:mRNA binding"/>
    <property type="evidence" value="ECO:0007669"/>
    <property type="project" value="TreeGrafter"/>
</dbReference>
<protein>
    <submittedName>
        <fullName evidence="5">N6-adenosine-methyltransferase non-catalytic subunit</fullName>
    </submittedName>
</protein>
<dbReference type="InterPro" id="IPR007757">
    <property type="entry name" value="MT-A70-like"/>
</dbReference>
<dbReference type="PANTHER" id="PTHR13107">
    <property type="entry name" value="N6-ADENOSINE-METHYLTRANSFERASE NON-CATALYTIC SUBUNIT"/>
    <property type="match status" value="1"/>
</dbReference>
<dbReference type="PANTHER" id="PTHR13107:SF0">
    <property type="entry name" value="N6-ADENOSINE-METHYLTRANSFERASE NON-CATALYTIC SUBUNIT"/>
    <property type="match status" value="1"/>
</dbReference>
<evidence type="ECO:0000256" key="3">
    <source>
        <dbReference type="PROSITE-ProRule" id="PRU00489"/>
    </source>
</evidence>
<feature type="compositionally biased region" description="Gly residues" evidence="4">
    <location>
        <begin position="352"/>
        <end position="364"/>
    </location>
</feature>
<feature type="region of interest" description="Disordered" evidence="4">
    <location>
        <begin position="504"/>
        <end position="566"/>
    </location>
</feature>
<keyword evidence="6" id="KW-1185">Reference proteome</keyword>
<accession>A0AAF0YA70</accession>
<comment type="similarity">
    <text evidence="3">Belongs to the MT-A70-like family.</text>
</comment>
<dbReference type="PROSITE" id="PS51592">
    <property type="entry name" value="SAM_MTA70L_2"/>
    <property type="match status" value="1"/>
</dbReference>
<dbReference type="PROSITE" id="PS51143">
    <property type="entry name" value="MT_A70"/>
    <property type="match status" value="1"/>
</dbReference>
<dbReference type="RefSeq" id="XP_062626673.1">
    <property type="nucleotide sequence ID" value="XM_062770689.1"/>
</dbReference>
<sequence length="566" mass="60107">MSALVDHRTYLSDVLARQAERRRLADPGHAYAPQPVLAYAAAQPAAGPSNTSKGKTKANVVNYISAEEAVRNDYAAWYGVSGEYPTNHVLGAGDDEICDEFPALRRLMDLKAEHVNSVSHPALLAPLPSPSPSIIQSTLAPHRFDVVLIHRQASWAETAALPIRQLSADPGFVFLWVGRGDSDGLERGRECLAKWGFRRAEDIVWVKTNKGGGDGPADGKGLFASQKEHCLMGIRGTVRRSTDSRFLHCNVDTDVIVWEGDDSAPHTPPYLYTLIENFCLGARRLELFGDASRARRGWVTAAVSPQLEGVAAFDAQSYPHFLPSKDEGKPVVPFHAEIDALRPKSPQRRVRGGPGGPGGGGGGGARHHNQHNNAHHSPSPQPPFRPGSAGVMRMGALTPAYPQQQQQMGVGVMPGGGMMVPPQMMGQMMMGGMGMGGMGGMGQMPMGMAMPHAMGGLGVMGMGGMAWPAGMMMGGMGGMGGMPGMVPNMGMGMGMMVPPGMGMGGGLSPQHQHGGLSPAPEDGGDWSHHQHHQHHMGQLALGMGNMGVGGQWAQQQQGQNEHGQWQ</sequence>
<dbReference type="GO" id="GO:0036396">
    <property type="term" value="C:RNA N6-methyladenosine methyltransferase complex"/>
    <property type="evidence" value="ECO:0007669"/>
    <property type="project" value="TreeGrafter"/>
</dbReference>
<dbReference type="GeneID" id="87807406"/>
<proteinExistence type="inferred from homology"/>
<dbReference type="EMBL" id="CP086716">
    <property type="protein sequence ID" value="WOO80641.1"/>
    <property type="molecule type" value="Genomic_DNA"/>
</dbReference>
<feature type="region of interest" description="Disordered" evidence="4">
    <location>
        <begin position="338"/>
        <end position="392"/>
    </location>
</feature>
<keyword evidence="2" id="KW-0539">Nucleus</keyword>